<proteinExistence type="predicted"/>
<name>A0ACB6R200_9PLEO</name>
<keyword evidence="2" id="KW-1185">Reference proteome</keyword>
<dbReference type="Proteomes" id="UP000799755">
    <property type="component" value="Unassembled WGS sequence"/>
</dbReference>
<gene>
    <name evidence="1" type="ORF">BDR25DRAFT_387524</name>
</gene>
<evidence type="ECO:0000313" key="1">
    <source>
        <dbReference type="EMBL" id="KAF2473344.1"/>
    </source>
</evidence>
<dbReference type="EMBL" id="MU003500">
    <property type="protein sequence ID" value="KAF2473344.1"/>
    <property type="molecule type" value="Genomic_DNA"/>
</dbReference>
<organism evidence="1 2">
    <name type="scientific">Lindgomyces ingoldianus</name>
    <dbReference type="NCBI Taxonomy" id="673940"/>
    <lineage>
        <taxon>Eukaryota</taxon>
        <taxon>Fungi</taxon>
        <taxon>Dikarya</taxon>
        <taxon>Ascomycota</taxon>
        <taxon>Pezizomycotina</taxon>
        <taxon>Dothideomycetes</taxon>
        <taxon>Pleosporomycetidae</taxon>
        <taxon>Pleosporales</taxon>
        <taxon>Lindgomycetaceae</taxon>
        <taxon>Lindgomyces</taxon>
    </lineage>
</organism>
<sequence>MLVQVIASGVCYTDLAMSMVPAEYGLWPKVLGHEGGGIIEKMGSKITHTKPGDLVLVSFDYCGETTCYNCSNGRPGYCPTFEKNITMRSEVYKLGDGKSASGALFCQSSFSNLALSGVGAVTKLANVKETDSVAVFGLGGVGMLALMAAKIRDCYIIVGVDRVQFRLDMAKSVGVTHVINTFEFQDLQVGLTQAIKDICKGGTSCNVDTTGVLDIIHAGGDLLDQQGQLILTIRRCIEGSALPKTIPQLIQWYRVGKLPVDKLLKQYAADDFETPLEDMHTKATIKPILIW</sequence>
<reference evidence="1" key="1">
    <citation type="journal article" date="2020" name="Stud. Mycol.">
        <title>101 Dothideomycetes genomes: a test case for predicting lifestyles and emergence of pathogens.</title>
        <authorList>
            <person name="Haridas S."/>
            <person name="Albert R."/>
            <person name="Binder M."/>
            <person name="Bloem J."/>
            <person name="Labutti K."/>
            <person name="Salamov A."/>
            <person name="Andreopoulos B."/>
            <person name="Baker S."/>
            <person name="Barry K."/>
            <person name="Bills G."/>
            <person name="Bluhm B."/>
            <person name="Cannon C."/>
            <person name="Castanera R."/>
            <person name="Culley D."/>
            <person name="Daum C."/>
            <person name="Ezra D."/>
            <person name="Gonzalez J."/>
            <person name="Henrissat B."/>
            <person name="Kuo A."/>
            <person name="Liang C."/>
            <person name="Lipzen A."/>
            <person name="Lutzoni F."/>
            <person name="Magnuson J."/>
            <person name="Mondo S."/>
            <person name="Nolan M."/>
            <person name="Ohm R."/>
            <person name="Pangilinan J."/>
            <person name="Park H.-J."/>
            <person name="Ramirez L."/>
            <person name="Alfaro M."/>
            <person name="Sun H."/>
            <person name="Tritt A."/>
            <person name="Yoshinaga Y."/>
            <person name="Zwiers L.-H."/>
            <person name="Turgeon B."/>
            <person name="Goodwin S."/>
            <person name="Spatafora J."/>
            <person name="Crous P."/>
            <person name="Grigoriev I."/>
        </authorList>
    </citation>
    <scope>NUCLEOTIDE SEQUENCE</scope>
    <source>
        <strain evidence="1">ATCC 200398</strain>
    </source>
</reference>
<comment type="caution">
    <text evidence="1">The sequence shown here is derived from an EMBL/GenBank/DDBJ whole genome shotgun (WGS) entry which is preliminary data.</text>
</comment>
<accession>A0ACB6R200</accession>
<evidence type="ECO:0000313" key="2">
    <source>
        <dbReference type="Proteomes" id="UP000799755"/>
    </source>
</evidence>
<protein>
    <submittedName>
        <fullName evidence="1">GroES-like protein</fullName>
    </submittedName>
</protein>